<dbReference type="AlphaFoldDB" id="A0A9N9HB87"/>
<protein>
    <submittedName>
        <fullName evidence="2">14312_t:CDS:1</fullName>
    </submittedName>
</protein>
<dbReference type="EMBL" id="CAJVPQ010005006">
    <property type="protein sequence ID" value="CAG8662361.1"/>
    <property type="molecule type" value="Genomic_DNA"/>
</dbReference>
<evidence type="ECO:0000256" key="1">
    <source>
        <dbReference type="SAM" id="MobiDB-lite"/>
    </source>
</evidence>
<feature type="non-terminal residue" evidence="2">
    <location>
        <position position="74"/>
    </location>
</feature>
<keyword evidence="3" id="KW-1185">Reference proteome</keyword>
<feature type="region of interest" description="Disordered" evidence="1">
    <location>
        <begin position="50"/>
        <end position="74"/>
    </location>
</feature>
<evidence type="ECO:0000313" key="3">
    <source>
        <dbReference type="Proteomes" id="UP000789570"/>
    </source>
</evidence>
<reference evidence="2" key="1">
    <citation type="submission" date="2021-06" db="EMBL/GenBank/DDBJ databases">
        <authorList>
            <person name="Kallberg Y."/>
            <person name="Tangrot J."/>
            <person name="Rosling A."/>
        </authorList>
    </citation>
    <scope>NUCLEOTIDE SEQUENCE</scope>
    <source>
        <strain evidence="2">UK204</strain>
    </source>
</reference>
<comment type="caution">
    <text evidence="2">The sequence shown here is derived from an EMBL/GenBank/DDBJ whole genome shotgun (WGS) entry which is preliminary data.</text>
</comment>
<organism evidence="2 3">
    <name type="scientific">Funneliformis caledonium</name>
    <dbReference type="NCBI Taxonomy" id="1117310"/>
    <lineage>
        <taxon>Eukaryota</taxon>
        <taxon>Fungi</taxon>
        <taxon>Fungi incertae sedis</taxon>
        <taxon>Mucoromycota</taxon>
        <taxon>Glomeromycotina</taxon>
        <taxon>Glomeromycetes</taxon>
        <taxon>Glomerales</taxon>
        <taxon>Glomeraceae</taxon>
        <taxon>Funneliformis</taxon>
    </lineage>
</organism>
<name>A0A9N9HB87_9GLOM</name>
<gene>
    <name evidence="2" type="ORF">FCALED_LOCUS11605</name>
</gene>
<proteinExistence type="predicted"/>
<sequence>LDITTTESHYPRIEVDLLNLVNVFEKGVMSEVISYDFFIRHQQGLLQQLNNGFDDGDHQDAKIRPNPNRVLTQP</sequence>
<accession>A0A9N9HB87</accession>
<evidence type="ECO:0000313" key="2">
    <source>
        <dbReference type="EMBL" id="CAG8662361.1"/>
    </source>
</evidence>
<dbReference type="Proteomes" id="UP000789570">
    <property type="component" value="Unassembled WGS sequence"/>
</dbReference>